<dbReference type="SMART" id="SM00086">
    <property type="entry name" value="PAC"/>
    <property type="match status" value="3"/>
</dbReference>
<dbReference type="InterPro" id="IPR036390">
    <property type="entry name" value="WH_DNA-bd_sf"/>
</dbReference>
<dbReference type="PROSITE" id="PS50109">
    <property type="entry name" value="HIS_KIN"/>
    <property type="match status" value="1"/>
</dbReference>
<dbReference type="PANTHER" id="PTHR43304:SF1">
    <property type="entry name" value="PAC DOMAIN-CONTAINING PROTEIN"/>
    <property type="match status" value="1"/>
</dbReference>
<evidence type="ECO:0000256" key="4">
    <source>
        <dbReference type="ARBA" id="ARBA00022679"/>
    </source>
</evidence>
<dbReference type="InterPro" id="IPR005467">
    <property type="entry name" value="His_kinase_dom"/>
</dbReference>
<feature type="domain" description="Histidine kinase" evidence="8">
    <location>
        <begin position="616"/>
        <end position="844"/>
    </location>
</feature>
<dbReference type="SUPFAM" id="SSF46785">
    <property type="entry name" value="Winged helix' DNA-binding domain"/>
    <property type="match status" value="1"/>
</dbReference>
<dbReference type="NCBIfam" id="TIGR00229">
    <property type="entry name" value="sensory_box"/>
    <property type="match status" value="4"/>
</dbReference>
<feature type="coiled-coil region" evidence="6">
    <location>
        <begin position="335"/>
        <end position="362"/>
    </location>
</feature>
<dbReference type="PROSITE" id="PS50113">
    <property type="entry name" value="PAC"/>
    <property type="match status" value="3"/>
</dbReference>
<dbReference type="InterPro" id="IPR000014">
    <property type="entry name" value="PAS"/>
</dbReference>
<dbReference type="InterPro" id="IPR001610">
    <property type="entry name" value="PAC"/>
</dbReference>
<dbReference type="InterPro" id="IPR013656">
    <property type="entry name" value="PAS_4"/>
</dbReference>
<dbReference type="AlphaFoldDB" id="A0ABD5PW74"/>
<dbReference type="Pfam" id="PF08448">
    <property type="entry name" value="PAS_4"/>
    <property type="match status" value="4"/>
</dbReference>
<dbReference type="InterPro" id="IPR003661">
    <property type="entry name" value="HisK_dim/P_dom"/>
</dbReference>
<evidence type="ECO:0000256" key="6">
    <source>
        <dbReference type="SAM" id="Coils"/>
    </source>
</evidence>
<gene>
    <name evidence="11" type="ORF">ACFO9K_00160</name>
</gene>
<dbReference type="SUPFAM" id="SSF55785">
    <property type="entry name" value="PYP-like sensor domain (PAS domain)"/>
    <property type="match status" value="4"/>
</dbReference>
<comment type="caution">
    <text evidence="11">The sequence shown here is derived from an EMBL/GenBank/DDBJ whole genome shotgun (WGS) entry which is preliminary data.</text>
</comment>
<evidence type="ECO:0000313" key="11">
    <source>
        <dbReference type="EMBL" id="MFC4822663.1"/>
    </source>
</evidence>
<dbReference type="SUPFAM" id="SSF55874">
    <property type="entry name" value="ATPase domain of HSP90 chaperone/DNA topoisomerase II/histidine kinase"/>
    <property type="match status" value="1"/>
</dbReference>
<evidence type="ECO:0000256" key="5">
    <source>
        <dbReference type="ARBA" id="ARBA00022777"/>
    </source>
</evidence>
<feature type="domain" description="PAC" evidence="10">
    <location>
        <begin position="299"/>
        <end position="351"/>
    </location>
</feature>
<dbReference type="Gene3D" id="1.10.287.130">
    <property type="match status" value="1"/>
</dbReference>
<feature type="region of interest" description="Disordered" evidence="7">
    <location>
        <begin position="734"/>
        <end position="769"/>
    </location>
</feature>
<evidence type="ECO:0000256" key="3">
    <source>
        <dbReference type="ARBA" id="ARBA00022553"/>
    </source>
</evidence>
<evidence type="ECO:0000313" key="12">
    <source>
        <dbReference type="Proteomes" id="UP001595945"/>
    </source>
</evidence>
<evidence type="ECO:0000256" key="7">
    <source>
        <dbReference type="SAM" id="MobiDB-lite"/>
    </source>
</evidence>
<comment type="catalytic activity">
    <reaction evidence="1">
        <text>ATP + protein L-histidine = ADP + protein N-phospho-L-histidine.</text>
        <dbReference type="EC" id="2.7.13.3"/>
    </reaction>
</comment>
<dbReference type="GO" id="GO:0004673">
    <property type="term" value="F:protein histidine kinase activity"/>
    <property type="evidence" value="ECO:0007669"/>
    <property type="project" value="UniProtKB-EC"/>
</dbReference>
<feature type="domain" description="PAS" evidence="9">
    <location>
        <begin position="113"/>
        <end position="183"/>
    </location>
</feature>
<dbReference type="GeneID" id="73046296"/>
<dbReference type="EMBL" id="JBHSHT010000001">
    <property type="protein sequence ID" value="MFC4822663.1"/>
    <property type="molecule type" value="Genomic_DNA"/>
</dbReference>
<dbReference type="InterPro" id="IPR052162">
    <property type="entry name" value="Sensor_kinase/Photoreceptor"/>
</dbReference>
<dbReference type="SUPFAM" id="SSF47384">
    <property type="entry name" value="Homodimeric domain of signal transducing histidine kinase"/>
    <property type="match status" value="1"/>
</dbReference>
<dbReference type="SMART" id="SM00387">
    <property type="entry name" value="HATPase_c"/>
    <property type="match status" value="1"/>
</dbReference>
<keyword evidence="12" id="KW-1185">Reference proteome</keyword>
<dbReference type="InterPro" id="IPR035965">
    <property type="entry name" value="PAS-like_dom_sf"/>
</dbReference>
<feature type="domain" description="PAC" evidence="10">
    <location>
        <begin position="410"/>
        <end position="472"/>
    </location>
</feature>
<dbReference type="EC" id="2.7.13.3" evidence="2"/>
<dbReference type="PROSITE" id="PS50112">
    <property type="entry name" value="PAS"/>
    <property type="match status" value="2"/>
</dbReference>
<keyword evidence="4" id="KW-0808">Transferase</keyword>
<proteinExistence type="predicted"/>
<evidence type="ECO:0000259" key="10">
    <source>
        <dbReference type="PROSITE" id="PS50113"/>
    </source>
</evidence>
<evidence type="ECO:0000256" key="1">
    <source>
        <dbReference type="ARBA" id="ARBA00000085"/>
    </source>
</evidence>
<reference evidence="11 12" key="1">
    <citation type="journal article" date="2019" name="Int. J. Syst. Evol. Microbiol.">
        <title>The Global Catalogue of Microorganisms (GCM) 10K type strain sequencing project: providing services to taxonomists for standard genome sequencing and annotation.</title>
        <authorList>
            <consortium name="The Broad Institute Genomics Platform"/>
            <consortium name="The Broad Institute Genome Sequencing Center for Infectious Disease"/>
            <person name="Wu L."/>
            <person name="Ma J."/>
        </authorList>
    </citation>
    <scope>NUCLEOTIDE SEQUENCE [LARGE SCALE GENOMIC DNA]</scope>
    <source>
        <strain evidence="11 12">XZYJ18</strain>
    </source>
</reference>
<dbReference type="CDD" id="cd00075">
    <property type="entry name" value="HATPase"/>
    <property type="match status" value="1"/>
</dbReference>
<dbReference type="InterPro" id="IPR003594">
    <property type="entry name" value="HATPase_dom"/>
</dbReference>
<sequence length="850" mass="95159">MDSGRITTDDVLAICDEKALVREPVTTNDIAEELDCTRRTAYNKLDELAERGDVRSKKVGSRSRVWWRPADPERLSDGAVAAHPERGTSDDALEATPVTLEGIVSDAAERQRLETELAEVFGRISDGFYALDDRWQFTHVNERAEELIDYRGEGLVGRDFWEVFEWAAESKLGEEYRTAMRTQEPTTFEFYYPEPLASWYEVHAYPSETGLSVYFQDVSERKERERKLDESERRYRALVEHFPNGAVALVDRDLRYRTVGGTPHDVADVTADEIADQTVREALPPTLADELVPRYETALEGESSTFEAAFEGRTFEFRVVPIRDDDGDIFAALGMSQDVTERVEAERKLAESERRYRTLVEHFPNGAVALFDEDIQYTVTGGEVLDDISVSADEVIGQTVSERYPAAVADQLEPRFRAALDGETSTFEFELHDRHWLAHTVPVSDDDGDASAGILIVQDITERIEREQALRKNKNQLRALVELLPVAVFVAEADGRIVEWNEAAEEIWGGEVAESESVAEYEEYDGWWADTGEPLDPEEWPLARALRGEEVTDPAVVEIEGFDGERRTVLNHGMPVRDADGEVNRAVVTLTDVTEREERKRRLQEQNERLESFASMLAHELRNPVTVGQIYSQQLSVDADSEEAGVDTEAVEYVTEAFDRIEDIIDVMLVLTRGREAVGEQTPVDLADVARAGWAEVDAPEATLDVALDLEMCADETYIRHLFRNLFENAVEHGSTSPRSQAHEDAVEHGSTGNRPQDDDTVEHGGSGVTITVGELPSGFYVADDGCGIPADDWDTVFEAGYTTAGEHGGTGLGLAFVRELAEVYEWECAVTESADGGARFEFRNVERDR</sequence>
<keyword evidence="6" id="KW-0175">Coiled coil</keyword>
<accession>A0ABD5PW74</accession>
<protein>
    <recommendedName>
        <fullName evidence="2">histidine kinase</fullName>
        <ecNumber evidence="2">2.7.13.3</ecNumber>
    </recommendedName>
</protein>
<dbReference type="SMART" id="SM00388">
    <property type="entry name" value="HisKA"/>
    <property type="match status" value="1"/>
</dbReference>
<name>A0ABD5PW74_9EURY</name>
<dbReference type="Gene3D" id="3.30.565.10">
    <property type="entry name" value="Histidine kinase-like ATPase, C-terminal domain"/>
    <property type="match status" value="1"/>
</dbReference>
<dbReference type="Pfam" id="PF00512">
    <property type="entry name" value="HisKA"/>
    <property type="match status" value="1"/>
</dbReference>
<dbReference type="InterPro" id="IPR000700">
    <property type="entry name" value="PAS-assoc_C"/>
</dbReference>
<dbReference type="SMART" id="SM00091">
    <property type="entry name" value="PAS"/>
    <property type="match status" value="4"/>
</dbReference>
<dbReference type="PANTHER" id="PTHR43304">
    <property type="entry name" value="PHYTOCHROME-LIKE PROTEIN CPH1"/>
    <property type="match status" value="1"/>
</dbReference>
<dbReference type="CDD" id="cd00130">
    <property type="entry name" value="PAS"/>
    <property type="match status" value="2"/>
</dbReference>
<organism evidence="11 12">
    <name type="scientific">Halorussus aquaticus</name>
    <dbReference type="NCBI Taxonomy" id="2953748"/>
    <lineage>
        <taxon>Archaea</taxon>
        <taxon>Methanobacteriati</taxon>
        <taxon>Methanobacteriota</taxon>
        <taxon>Stenosarchaea group</taxon>
        <taxon>Halobacteria</taxon>
        <taxon>Halobacteriales</taxon>
        <taxon>Haladaptataceae</taxon>
        <taxon>Halorussus</taxon>
    </lineage>
</organism>
<keyword evidence="5" id="KW-0418">Kinase</keyword>
<dbReference type="RefSeq" id="WP_254267811.1">
    <property type="nucleotide sequence ID" value="NZ_CP100400.1"/>
</dbReference>
<dbReference type="InterPro" id="IPR036097">
    <property type="entry name" value="HisK_dim/P_sf"/>
</dbReference>
<dbReference type="Gene3D" id="3.30.450.20">
    <property type="entry name" value="PAS domain"/>
    <property type="match status" value="4"/>
</dbReference>
<keyword evidence="3" id="KW-0597">Phosphoprotein</keyword>
<dbReference type="Proteomes" id="UP001595945">
    <property type="component" value="Unassembled WGS sequence"/>
</dbReference>
<evidence type="ECO:0000259" key="8">
    <source>
        <dbReference type="PROSITE" id="PS50109"/>
    </source>
</evidence>
<evidence type="ECO:0000259" key="9">
    <source>
        <dbReference type="PROSITE" id="PS50112"/>
    </source>
</evidence>
<feature type="domain" description="PAC" evidence="10">
    <location>
        <begin position="550"/>
        <end position="605"/>
    </location>
</feature>
<evidence type="ECO:0000256" key="2">
    <source>
        <dbReference type="ARBA" id="ARBA00012438"/>
    </source>
</evidence>
<dbReference type="Pfam" id="PF02518">
    <property type="entry name" value="HATPase_c"/>
    <property type="match status" value="1"/>
</dbReference>
<dbReference type="InterPro" id="IPR036890">
    <property type="entry name" value="HATPase_C_sf"/>
</dbReference>
<feature type="domain" description="PAS" evidence="9">
    <location>
        <begin position="473"/>
        <end position="509"/>
    </location>
</feature>
<dbReference type="CDD" id="cd00082">
    <property type="entry name" value="HisKA"/>
    <property type="match status" value="1"/>
</dbReference>